<comment type="caution">
    <text evidence="2">The sequence shown here is derived from an EMBL/GenBank/DDBJ whole genome shotgun (WGS) entry which is preliminary data.</text>
</comment>
<gene>
    <name evidence="2" type="ORF">H8R02_19380</name>
</gene>
<keyword evidence="3" id="KW-1185">Reference proteome</keyword>
<dbReference type="AlphaFoldDB" id="A0A923S3N8"/>
<protein>
    <submittedName>
        <fullName evidence="2">Uncharacterized protein</fullName>
    </submittedName>
</protein>
<evidence type="ECO:0000256" key="1">
    <source>
        <dbReference type="SAM" id="MobiDB-lite"/>
    </source>
</evidence>
<reference evidence="2" key="1">
    <citation type="submission" date="2020-08" db="EMBL/GenBank/DDBJ databases">
        <title>Ramlibacter sp. GTP1 16S ribosomal RNA gene genome sequencing and assembly.</title>
        <authorList>
            <person name="Kang M."/>
        </authorList>
    </citation>
    <scope>NUCLEOTIDE SEQUENCE</scope>
    <source>
        <strain evidence="2">GTP1</strain>
    </source>
</reference>
<dbReference type="Proteomes" id="UP000596827">
    <property type="component" value="Unassembled WGS sequence"/>
</dbReference>
<accession>A0A923S3N8</accession>
<proteinExistence type="predicted"/>
<name>A0A923S3N8_9BURK</name>
<dbReference type="EMBL" id="JACORU010000007">
    <property type="protein sequence ID" value="MBC5766640.1"/>
    <property type="molecule type" value="Genomic_DNA"/>
</dbReference>
<feature type="compositionally biased region" description="Low complexity" evidence="1">
    <location>
        <begin position="1"/>
        <end position="13"/>
    </location>
</feature>
<organism evidence="2 3">
    <name type="scientific">Ramlibacter albus</name>
    <dbReference type="NCBI Taxonomy" id="2079448"/>
    <lineage>
        <taxon>Bacteria</taxon>
        <taxon>Pseudomonadati</taxon>
        <taxon>Pseudomonadota</taxon>
        <taxon>Betaproteobacteria</taxon>
        <taxon>Burkholderiales</taxon>
        <taxon>Comamonadaceae</taxon>
        <taxon>Ramlibacter</taxon>
    </lineage>
</organism>
<dbReference type="RefSeq" id="WP_187083125.1">
    <property type="nucleotide sequence ID" value="NZ_JACORU010000007.1"/>
</dbReference>
<feature type="compositionally biased region" description="Low complexity" evidence="1">
    <location>
        <begin position="21"/>
        <end position="38"/>
    </location>
</feature>
<evidence type="ECO:0000313" key="3">
    <source>
        <dbReference type="Proteomes" id="UP000596827"/>
    </source>
</evidence>
<feature type="region of interest" description="Disordered" evidence="1">
    <location>
        <begin position="1"/>
        <end position="47"/>
    </location>
</feature>
<sequence length="124" mass="12775">MATSKKTAGPAPAAKKRAARKAAPPVKAAPAPAAQPRAARAKEEKPAKVKLVRDSFTIPKTEYAAIDELKKRAARAGLPSKKSEVLRAGLMALSAMGDGAFQAAMSGVPMLKTGRPKKAKAASS</sequence>
<evidence type="ECO:0000313" key="2">
    <source>
        <dbReference type="EMBL" id="MBC5766640.1"/>
    </source>
</evidence>